<feature type="compositionally biased region" description="Basic and acidic residues" evidence="2">
    <location>
        <begin position="734"/>
        <end position="776"/>
    </location>
</feature>
<reference evidence="4 5" key="1">
    <citation type="journal article" date="2024" name="Genome Biol. Evol.">
        <title>Chromosome-level genome assembly of the viviparous eelpout Zoarces viviparus.</title>
        <authorList>
            <person name="Fuhrmann N."/>
            <person name="Brasseur M.V."/>
            <person name="Bakowski C.E."/>
            <person name="Podsiadlowski L."/>
            <person name="Prost S."/>
            <person name="Krehenwinkel H."/>
            <person name="Mayer C."/>
        </authorList>
    </citation>
    <scope>NUCLEOTIDE SEQUENCE [LARGE SCALE GENOMIC DNA]</scope>
    <source>
        <strain evidence="4">NO-MEL_2022_Ind0_liver</strain>
    </source>
</reference>
<feature type="region of interest" description="Disordered" evidence="2">
    <location>
        <begin position="573"/>
        <end position="595"/>
    </location>
</feature>
<organism evidence="4 5">
    <name type="scientific">Zoarces viviparus</name>
    <name type="common">Viviparous eelpout</name>
    <name type="synonym">Blennius viviparus</name>
    <dbReference type="NCBI Taxonomy" id="48416"/>
    <lineage>
        <taxon>Eukaryota</taxon>
        <taxon>Metazoa</taxon>
        <taxon>Chordata</taxon>
        <taxon>Craniata</taxon>
        <taxon>Vertebrata</taxon>
        <taxon>Euteleostomi</taxon>
        <taxon>Actinopterygii</taxon>
        <taxon>Neopterygii</taxon>
        <taxon>Teleostei</taxon>
        <taxon>Neoteleostei</taxon>
        <taxon>Acanthomorphata</taxon>
        <taxon>Eupercaria</taxon>
        <taxon>Perciformes</taxon>
        <taxon>Cottioidei</taxon>
        <taxon>Zoarcales</taxon>
        <taxon>Zoarcidae</taxon>
        <taxon>Zoarcinae</taxon>
        <taxon>Zoarces</taxon>
    </lineage>
</organism>
<dbReference type="InterPro" id="IPR045669">
    <property type="entry name" value="FHIP_C"/>
</dbReference>
<dbReference type="Proteomes" id="UP001488805">
    <property type="component" value="Unassembled WGS sequence"/>
</dbReference>
<gene>
    <name evidence="4" type="ORF">VZT92_017429</name>
</gene>
<protein>
    <recommendedName>
        <fullName evidence="3">FHF complex subunit HOOK-interacting protein C-terminal domain-containing protein</fullName>
    </recommendedName>
</protein>
<feature type="region of interest" description="Disordered" evidence="2">
    <location>
        <begin position="916"/>
        <end position="956"/>
    </location>
</feature>
<keyword evidence="5" id="KW-1185">Reference proteome</keyword>
<feature type="region of interest" description="Disordered" evidence="2">
    <location>
        <begin position="727"/>
        <end position="776"/>
    </location>
</feature>
<comment type="similarity">
    <text evidence="1">Belongs to the FHIP family.</text>
</comment>
<evidence type="ECO:0000256" key="2">
    <source>
        <dbReference type="SAM" id="MobiDB-lite"/>
    </source>
</evidence>
<feature type="domain" description="FHF complex subunit HOOK-interacting protein C-terminal" evidence="3">
    <location>
        <begin position="962"/>
        <end position="1054"/>
    </location>
</feature>
<dbReference type="Pfam" id="PF19314">
    <property type="entry name" value="DUF5917"/>
    <property type="match status" value="1"/>
</dbReference>
<feature type="compositionally biased region" description="Low complexity" evidence="2">
    <location>
        <begin position="577"/>
        <end position="589"/>
    </location>
</feature>
<evidence type="ECO:0000256" key="1">
    <source>
        <dbReference type="ARBA" id="ARBA00024336"/>
    </source>
</evidence>
<dbReference type="AlphaFoldDB" id="A0AAW1ES40"/>
<proteinExistence type="inferred from homology"/>
<name>A0AAW1ES40_ZOAVI</name>
<dbReference type="InterPro" id="IPR045668">
    <property type="entry name" value="FHIP_KELAA_motif"/>
</dbReference>
<dbReference type="Pfam" id="PF19311">
    <property type="entry name" value="KELAA"/>
    <property type="match status" value="1"/>
</dbReference>
<dbReference type="EMBL" id="JBCEZU010000145">
    <property type="protein sequence ID" value="KAK9525092.1"/>
    <property type="molecule type" value="Genomic_DNA"/>
</dbReference>
<evidence type="ECO:0000313" key="4">
    <source>
        <dbReference type="EMBL" id="KAK9525092.1"/>
    </source>
</evidence>
<dbReference type="PANTHER" id="PTHR21705:SF6">
    <property type="entry name" value="FHF COMPLEX SUBUNIT HOOK-INTERACTING PROTEIN 1A"/>
    <property type="match status" value="1"/>
</dbReference>
<comment type="caution">
    <text evidence="4">The sequence shown here is derived from an EMBL/GenBank/DDBJ whole genome shotgun (WGS) entry which is preliminary data.</text>
</comment>
<dbReference type="Pfam" id="PF10257">
    <property type="entry name" value="RAI16-like"/>
    <property type="match status" value="1"/>
</dbReference>
<feature type="compositionally biased region" description="Acidic residues" evidence="2">
    <location>
        <begin position="924"/>
        <end position="944"/>
    </location>
</feature>
<evidence type="ECO:0000259" key="3">
    <source>
        <dbReference type="Pfam" id="PF19314"/>
    </source>
</evidence>
<dbReference type="InterPro" id="IPR019384">
    <property type="entry name" value="FHIP"/>
</dbReference>
<accession>A0AAW1ES40</accession>
<dbReference type="PANTHER" id="PTHR21705">
    <property type="entry name" value="RAI16 PROTEIN-RELATED"/>
    <property type="match status" value="1"/>
</dbReference>
<evidence type="ECO:0000313" key="5">
    <source>
        <dbReference type="Proteomes" id="UP001488805"/>
    </source>
</evidence>
<sequence length="1161" mass="128582">MMASVAVGGTRRRSLMLRGVDPETCMIVFKNHWSQVVKILEKHEPGRSLTGALSFLSGHGGPGALRLGPIPADEASAVQNYVEHMLFLLMEEEAGQGGAMGPILEFVVVEGVMERLFLWSLRRQFTEDMKLEQLRMYQMLLSQARQPLLHHKPVLRPLMMLLASCAGAGTDSGGVVEAELVLLLNQLCVALVKDPSVLELFFHTSEDQGAANFLLFSLLIPYTHRRGSVGQQARDALLLIMSLSASDPRVALHIAENTYFCPVLATGLSGLYSSLPARLQVYSEDWHCLDQADWQQVPALVHFLHSLDFCSAVTKVAHPSIRSQLLGYIYNGFLVPVLAPALHKLTVEEVMTTTAYLDLFLRSISEPALLQSFLSFILLHAHDNVHILDTLVSRVNTPFQLGTVSLALFRTLIGLFCEDVMLQLVFRYLIPCSHLSGKQRSSLKRRDCCSSGAASFLLLLPSWSPGNLLTVTTHSEHVHWPKGADLSVSDSVGYCRGSDFLMDVNYLHYLWDAHQAISTALRACRLWSSPYDGIDPPPQDVRSDTPEDDVEDEDEMVRRVNSDSIYSFFIAPPPSALSPTPSSSDTISSGNQAGRASSALELEWDDIFADSDPSSPALTDAAQANGGVTAEVDRCVSTPQHIQEMRRTATKLVRGSYVEESEFEDDVLVYNLVAQRETKADILERIMAANRRARGGISNGQRVSTAATTTITTMFTTTGKTVMETVNSIMSTRRRSEDGGKEERRSEDNAKEVRRKRSEDGGTEMERRKEEGEDEIKRTDVQGGCQFVTNSCNAQNHIVDECDDAVEDNETFKQNLSDFKAAVNHKHRKTQHPTPCLATLPNGHTEFEPRDPSATDAKSPSPPGNRVANSDDFLSRYHELMLSLGVDPDCDDVTNDINAFRRRVRVLRQKLEEEEESFFSSSWDDGEEEEGEEEAMEEGEEEGEERSSSSKKGSRRHGVPFTGPFISVLLSRLENLLENSIAVNLLVTGILAQLASYPQPLLRSFLLRTDAHDQPNVRTLHQVLVSVHAQIERYVAARPDFPALVIQAWRFLLAKDQDSKFRECLQSRAGDIILDPSLPNGSVRTALASPPLAVLPPCPPVPAQAKSRVFAIVLFAEFLKELAAIAQEHSVALDCTAEERLTAPQGFKCLRNGQAPNMQHE</sequence>
<feature type="region of interest" description="Disordered" evidence="2">
    <location>
        <begin position="842"/>
        <end position="870"/>
    </location>
</feature>